<comment type="function">
    <text evidence="9">Catalyzes the phosphorylation of the position 2 hydroxy group of 4-diphosphocytidyl-2C-methyl-D-erythritol.</text>
</comment>
<dbReference type="InterPro" id="IPR020568">
    <property type="entry name" value="Ribosomal_Su5_D2-typ_SF"/>
</dbReference>
<dbReference type="InterPro" id="IPR004424">
    <property type="entry name" value="IspE"/>
</dbReference>
<comment type="catalytic activity">
    <reaction evidence="9">
        <text>4-CDP-2-C-methyl-D-erythritol + ATP = 4-CDP-2-C-methyl-D-erythritol 2-phosphate + ADP + H(+)</text>
        <dbReference type="Rhea" id="RHEA:18437"/>
        <dbReference type="ChEBI" id="CHEBI:15378"/>
        <dbReference type="ChEBI" id="CHEBI:30616"/>
        <dbReference type="ChEBI" id="CHEBI:57823"/>
        <dbReference type="ChEBI" id="CHEBI:57919"/>
        <dbReference type="ChEBI" id="CHEBI:456216"/>
        <dbReference type="EC" id="2.7.1.148"/>
    </reaction>
</comment>
<keyword evidence="9" id="KW-0414">Isoprene biosynthesis</keyword>
<evidence type="ECO:0000256" key="8">
    <source>
        <dbReference type="ARBA" id="ARBA00032554"/>
    </source>
</evidence>
<dbReference type="Proteomes" id="UP001501166">
    <property type="component" value="Unassembled WGS sequence"/>
</dbReference>
<comment type="pathway">
    <text evidence="9">Isoprenoid biosynthesis; isopentenyl diphosphate biosynthesis via DXP pathway; isopentenyl diphosphate from 1-deoxy-D-xylulose 5-phosphate: step 3/6.</text>
</comment>
<dbReference type="NCBIfam" id="NF011202">
    <property type="entry name" value="PRK14608.1"/>
    <property type="match status" value="1"/>
</dbReference>
<dbReference type="SUPFAM" id="SSF55060">
    <property type="entry name" value="GHMP Kinase, C-terminal domain"/>
    <property type="match status" value="1"/>
</dbReference>
<reference evidence="12 13" key="1">
    <citation type="journal article" date="2019" name="Int. J. Syst. Evol. Microbiol.">
        <title>The Global Catalogue of Microorganisms (GCM) 10K type strain sequencing project: providing services to taxonomists for standard genome sequencing and annotation.</title>
        <authorList>
            <consortium name="The Broad Institute Genomics Platform"/>
            <consortium name="The Broad Institute Genome Sequencing Center for Infectious Disease"/>
            <person name="Wu L."/>
            <person name="Ma J."/>
        </authorList>
    </citation>
    <scope>NUCLEOTIDE SEQUENCE [LARGE SCALE GENOMIC DNA]</scope>
    <source>
        <strain evidence="12 13">JCM 12662</strain>
    </source>
</reference>
<dbReference type="InterPro" id="IPR013750">
    <property type="entry name" value="GHMP_kinase_C_dom"/>
</dbReference>
<keyword evidence="13" id="KW-1185">Reference proteome</keyword>
<evidence type="ECO:0000256" key="6">
    <source>
        <dbReference type="ARBA" id="ARBA00022777"/>
    </source>
</evidence>
<dbReference type="GO" id="GO:0016301">
    <property type="term" value="F:kinase activity"/>
    <property type="evidence" value="ECO:0007669"/>
    <property type="project" value="UniProtKB-KW"/>
</dbReference>
<evidence type="ECO:0000256" key="4">
    <source>
        <dbReference type="ARBA" id="ARBA00022679"/>
    </source>
</evidence>
<organism evidence="12 13">
    <name type="scientific">Alkalibacterium iburiense</name>
    <dbReference type="NCBI Taxonomy" id="290589"/>
    <lineage>
        <taxon>Bacteria</taxon>
        <taxon>Bacillati</taxon>
        <taxon>Bacillota</taxon>
        <taxon>Bacilli</taxon>
        <taxon>Lactobacillales</taxon>
        <taxon>Carnobacteriaceae</taxon>
        <taxon>Alkalibacterium</taxon>
    </lineage>
</organism>
<dbReference type="PANTHER" id="PTHR43527:SF2">
    <property type="entry name" value="4-DIPHOSPHOCYTIDYL-2-C-METHYL-D-ERYTHRITOL KINASE, CHLOROPLASTIC"/>
    <property type="match status" value="1"/>
</dbReference>
<evidence type="ECO:0000259" key="10">
    <source>
        <dbReference type="Pfam" id="PF00288"/>
    </source>
</evidence>
<name>A0ABN0XSW3_9LACT</name>
<comment type="similarity">
    <text evidence="1 9">Belongs to the GHMP kinase family. IspE subfamily.</text>
</comment>
<evidence type="ECO:0000259" key="11">
    <source>
        <dbReference type="Pfam" id="PF08544"/>
    </source>
</evidence>
<dbReference type="PIRSF" id="PIRSF010376">
    <property type="entry name" value="IspE"/>
    <property type="match status" value="1"/>
</dbReference>
<feature type="domain" description="GHMP kinase C-terminal" evidence="11">
    <location>
        <begin position="216"/>
        <end position="272"/>
    </location>
</feature>
<feature type="active site" evidence="9">
    <location>
        <position position="10"/>
    </location>
</feature>
<feature type="active site" evidence="9">
    <location>
        <position position="135"/>
    </location>
</feature>
<dbReference type="Gene3D" id="3.30.70.890">
    <property type="entry name" value="GHMP kinase, C-terminal domain"/>
    <property type="match status" value="1"/>
</dbReference>
<dbReference type="RefSeq" id="WP_343756998.1">
    <property type="nucleotide sequence ID" value="NZ_BAAACW010000166.1"/>
</dbReference>
<protein>
    <recommendedName>
        <fullName evidence="3 9">4-diphosphocytidyl-2-C-methyl-D-erythritol kinase</fullName>
        <shortName evidence="9">CMK</shortName>
        <ecNumber evidence="2 9">2.7.1.148</ecNumber>
    </recommendedName>
    <alternativeName>
        <fullName evidence="8 9">4-(cytidine-5'-diphospho)-2-C-methyl-D-erythritol kinase</fullName>
    </alternativeName>
</protein>
<dbReference type="Pfam" id="PF08544">
    <property type="entry name" value="GHMP_kinases_C"/>
    <property type="match status" value="1"/>
</dbReference>
<evidence type="ECO:0000256" key="1">
    <source>
        <dbReference type="ARBA" id="ARBA00009684"/>
    </source>
</evidence>
<dbReference type="Gene3D" id="3.30.230.10">
    <property type="match status" value="1"/>
</dbReference>
<dbReference type="PANTHER" id="PTHR43527">
    <property type="entry name" value="4-DIPHOSPHOCYTIDYL-2-C-METHYL-D-ERYTHRITOL KINASE, CHLOROPLASTIC"/>
    <property type="match status" value="1"/>
</dbReference>
<accession>A0ABN0XSW3</accession>
<dbReference type="InterPro" id="IPR036554">
    <property type="entry name" value="GHMP_kinase_C_sf"/>
</dbReference>
<dbReference type="InterPro" id="IPR006204">
    <property type="entry name" value="GHMP_kinase_N_dom"/>
</dbReference>
<proteinExistence type="inferred from homology"/>
<feature type="domain" description="GHMP kinase N-terminal" evidence="10">
    <location>
        <begin position="65"/>
        <end position="143"/>
    </location>
</feature>
<evidence type="ECO:0000256" key="9">
    <source>
        <dbReference type="HAMAP-Rule" id="MF_00061"/>
    </source>
</evidence>
<keyword evidence="7 9" id="KW-0067">ATP-binding</keyword>
<evidence type="ECO:0000313" key="13">
    <source>
        <dbReference type="Proteomes" id="UP001501166"/>
    </source>
</evidence>
<evidence type="ECO:0000256" key="2">
    <source>
        <dbReference type="ARBA" id="ARBA00012052"/>
    </source>
</evidence>
<evidence type="ECO:0000313" key="12">
    <source>
        <dbReference type="EMBL" id="GAA0372049.1"/>
    </source>
</evidence>
<dbReference type="InterPro" id="IPR014721">
    <property type="entry name" value="Ribsml_uS5_D2-typ_fold_subgr"/>
</dbReference>
<sequence>MQENEKAPAKINLCLNVVGKREDGYHDMEMVMTPIDLADRLSFSLEDEGISIDSNSSSMPLNEKNIVYKTAQLVKNTYNVKSGVSIYVEKVIPIAAGLGGGSADAAATLRALNRLWGLDRSLEELADLGEKIGADVPFCVYGQTAFVTGKGENVKPIAPFPPCWVIVVKPPKGISSWTVFKDLKVKDLPYYPIEKMVHSINNGEYKESVACAGNALEGQAKKQNPSIEVIKNKMLTFGADTALMSGTGPTVFGLTKSYSKAKRMMNGLKGFCKEVYLIRNL</sequence>
<evidence type="ECO:0000256" key="5">
    <source>
        <dbReference type="ARBA" id="ARBA00022741"/>
    </source>
</evidence>
<keyword evidence="5 9" id="KW-0547">Nucleotide-binding</keyword>
<dbReference type="SUPFAM" id="SSF54211">
    <property type="entry name" value="Ribosomal protein S5 domain 2-like"/>
    <property type="match status" value="1"/>
</dbReference>
<evidence type="ECO:0000256" key="7">
    <source>
        <dbReference type="ARBA" id="ARBA00022840"/>
    </source>
</evidence>
<evidence type="ECO:0000256" key="3">
    <source>
        <dbReference type="ARBA" id="ARBA00017473"/>
    </source>
</evidence>
<dbReference type="EMBL" id="BAAACW010000166">
    <property type="protein sequence ID" value="GAA0372049.1"/>
    <property type="molecule type" value="Genomic_DNA"/>
</dbReference>
<comment type="caution">
    <text evidence="12">The sequence shown here is derived from an EMBL/GenBank/DDBJ whole genome shotgun (WGS) entry which is preliminary data.</text>
</comment>
<feature type="binding site" evidence="9">
    <location>
        <begin position="93"/>
        <end position="103"/>
    </location>
    <ligand>
        <name>ATP</name>
        <dbReference type="ChEBI" id="CHEBI:30616"/>
    </ligand>
</feature>
<gene>
    <name evidence="9 12" type="primary">ispE</name>
    <name evidence="12" type="ORF">GCM10008932_24180</name>
</gene>
<dbReference type="Pfam" id="PF00288">
    <property type="entry name" value="GHMP_kinases_N"/>
    <property type="match status" value="1"/>
</dbReference>
<keyword evidence="4 9" id="KW-0808">Transferase</keyword>
<dbReference type="HAMAP" id="MF_00061">
    <property type="entry name" value="IspE"/>
    <property type="match status" value="1"/>
</dbReference>
<dbReference type="EC" id="2.7.1.148" evidence="2 9"/>
<keyword evidence="6 9" id="KW-0418">Kinase</keyword>
<dbReference type="NCBIfam" id="TIGR00154">
    <property type="entry name" value="ispE"/>
    <property type="match status" value="1"/>
</dbReference>